<sequence>MSNCEATGPLPTPSDSSAPTTAATHGNGRRTFLRTALTGTAALGAALTLGGAGQAVAAPARPVSVPYPLTTTPATVTPNQALKRLVAGNNRWRAGNQQHPNETPARRLEAVSGQQPFALILACIDSRVPPELVFDQGLGDLMVIRSAGCVLDSAVIGSLKYGVLELGIPLLVALGHQHCGAVKAAIQVEETGAQMPVHLDYLVDQIIPSIDHTTTGEAQVDATTNAFTRSVRDTLSAEVDIAPRVADGRIKVISARYQLTTQRVHGLA</sequence>
<dbReference type="InterPro" id="IPR001765">
    <property type="entry name" value="Carbonic_anhydrase"/>
</dbReference>
<name>A0A7X6HXM6_9ACTN</name>
<organism evidence="5 6">
    <name type="scientific">Streptomyces lonarensis</name>
    <dbReference type="NCBI Taxonomy" id="700599"/>
    <lineage>
        <taxon>Bacteria</taxon>
        <taxon>Bacillati</taxon>
        <taxon>Actinomycetota</taxon>
        <taxon>Actinomycetes</taxon>
        <taxon>Kitasatosporales</taxon>
        <taxon>Streptomycetaceae</taxon>
        <taxon>Streptomyces</taxon>
    </lineage>
</organism>
<dbReference type="Pfam" id="PF00484">
    <property type="entry name" value="Pro_CA"/>
    <property type="match status" value="1"/>
</dbReference>
<feature type="binding site" evidence="3">
    <location>
        <position position="125"/>
    </location>
    <ligand>
        <name>Zn(2+)</name>
        <dbReference type="ChEBI" id="CHEBI:29105"/>
    </ligand>
</feature>
<dbReference type="InterPro" id="IPR006311">
    <property type="entry name" value="TAT_signal"/>
</dbReference>
<dbReference type="PANTHER" id="PTHR11002:SF79">
    <property type="entry name" value="CARBONIC ANHYDRASE 2"/>
    <property type="match status" value="1"/>
</dbReference>
<gene>
    <name evidence="5" type="ORF">HCN56_03800</name>
</gene>
<keyword evidence="3" id="KW-0479">Metal-binding</keyword>
<dbReference type="GO" id="GO:0008270">
    <property type="term" value="F:zinc ion binding"/>
    <property type="evidence" value="ECO:0007669"/>
    <property type="project" value="InterPro"/>
</dbReference>
<keyword evidence="6" id="KW-1185">Reference proteome</keyword>
<evidence type="ECO:0000313" key="6">
    <source>
        <dbReference type="Proteomes" id="UP000578686"/>
    </source>
</evidence>
<feature type="binding site" evidence="3">
    <location>
        <position position="123"/>
    </location>
    <ligand>
        <name>Zn(2+)</name>
        <dbReference type="ChEBI" id="CHEBI:29105"/>
    </ligand>
</feature>
<comment type="similarity">
    <text evidence="1">Belongs to the beta-class carbonic anhydrase family.</text>
</comment>
<proteinExistence type="inferred from homology"/>
<comment type="caution">
    <text evidence="5">The sequence shown here is derived from an EMBL/GenBank/DDBJ whole genome shotgun (WGS) entry which is preliminary data.</text>
</comment>
<dbReference type="EMBL" id="JAAVJD010000013">
    <property type="protein sequence ID" value="NJQ04726.1"/>
    <property type="molecule type" value="Genomic_DNA"/>
</dbReference>
<evidence type="ECO:0000256" key="2">
    <source>
        <dbReference type="ARBA" id="ARBA00024993"/>
    </source>
</evidence>
<protein>
    <submittedName>
        <fullName evidence="5">Carbonic anhydrase</fullName>
    </submittedName>
</protein>
<dbReference type="InterPro" id="IPR036874">
    <property type="entry name" value="Carbonic_anhydrase_sf"/>
</dbReference>
<evidence type="ECO:0000313" key="5">
    <source>
        <dbReference type="EMBL" id="NJQ04726.1"/>
    </source>
</evidence>
<feature type="region of interest" description="Disordered" evidence="4">
    <location>
        <begin position="1"/>
        <end position="28"/>
    </location>
</feature>
<comment type="function">
    <text evidence="2">Catalyzes the reversible hydration of carbon dioxide to form bicarbonate.</text>
</comment>
<dbReference type="AlphaFoldDB" id="A0A7X6HXM6"/>
<dbReference type="Proteomes" id="UP000578686">
    <property type="component" value="Unassembled WGS sequence"/>
</dbReference>
<dbReference type="PANTHER" id="PTHR11002">
    <property type="entry name" value="CARBONIC ANHYDRASE"/>
    <property type="match status" value="1"/>
</dbReference>
<feature type="binding site" evidence="3">
    <location>
        <position position="176"/>
    </location>
    <ligand>
        <name>Zn(2+)</name>
        <dbReference type="ChEBI" id="CHEBI:29105"/>
    </ligand>
</feature>
<dbReference type="SUPFAM" id="SSF53056">
    <property type="entry name" value="beta-carbonic anhydrase, cab"/>
    <property type="match status" value="1"/>
</dbReference>
<dbReference type="PROSITE" id="PS51318">
    <property type="entry name" value="TAT"/>
    <property type="match status" value="1"/>
</dbReference>
<dbReference type="Gene3D" id="3.40.1050.10">
    <property type="entry name" value="Carbonic anhydrase"/>
    <property type="match status" value="1"/>
</dbReference>
<keyword evidence="3" id="KW-0862">Zinc</keyword>
<dbReference type="SMART" id="SM00947">
    <property type="entry name" value="Pro_CA"/>
    <property type="match status" value="1"/>
</dbReference>
<accession>A0A7X6HXM6</accession>
<evidence type="ECO:0000256" key="3">
    <source>
        <dbReference type="PIRSR" id="PIRSR601765-1"/>
    </source>
</evidence>
<feature type="compositionally biased region" description="Polar residues" evidence="4">
    <location>
        <begin position="13"/>
        <end position="24"/>
    </location>
</feature>
<dbReference type="GO" id="GO:0004089">
    <property type="term" value="F:carbonate dehydratase activity"/>
    <property type="evidence" value="ECO:0007669"/>
    <property type="project" value="InterPro"/>
</dbReference>
<feature type="binding site" evidence="3">
    <location>
        <position position="179"/>
    </location>
    <ligand>
        <name>Zn(2+)</name>
        <dbReference type="ChEBI" id="CHEBI:29105"/>
    </ligand>
</feature>
<evidence type="ECO:0000256" key="4">
    <source>
        <dbReference type="SAM" id="MobiDB-lite"/>
    </source>
</evidence>
<reference evidence="5 6" key="1">
    <citation type="submission" date="2020-03" db="EMBL/GenBank/DDBJ databases">
        <title>Draft genome of Streptomyces sp. ventii, isolated from the Axial Seamount in the Pacific Ocean, and resequencing of the two type strains Streptomyces lonarensis strain NCL 716 and Streptomyces bohaiensis strain 11A07.</title>
        <authorList>
            <person name="Loughran R.M."/>
            <person name="Pfannmuller K.M."/>
            <person name="Wasson B.J."/>
            <person name="Deadmond M.C."/>
            <person name="Paddock B.E."/>
            <person name="Koyack M.J."/>
            <person name="Gallegos D.A."/>
            <person name="Mitchell E.A."/>
            <person name="Ushijima B."/>
            <person name="Saw J.H."/>
            <person name="Mcphail K.L."/>
            <person name="Videau P."/>
        </authorList>
    </citation>
    <scope>NUCLEOTIDE SEQUENCE [LARGE SCALE GENOMIC DNA]</scope>
    <source>
        <strain evidence="5 6">NCL716</strain>
    </source>
</reference>
<evidence type="ECO:0000256" key="1">
    <source>
        <dbReference type="ARBA" id="ARBA00006217"/>
    </source>
</evidence>
<comment type="cofactor">
    <cofactor evidence="3">
        <name>Zn(2+)</name>
        <dbReference type="ChEBI" id="CHEBI:29105"/>
    </cofactor>
    <text evidence="3">Binds 1 zinc ion per subunit.</text>
</comment>